<evidence type="ECO:0008006" key="9">
    <source>
        <dbReference type="Google" id="ProtNLM"/>
    </source>
</evidence>
<organism evidence="7 8">
    <name type="scientific">Odynerus spinipes</name>
    <dbReference type="NCBI Taxonomy" id="1348599"/>
    <lineage>
        <taxon>Eukaryota</taxon>
        <taxon>Metazoa</taxon>
        <taxon>Ecdysozoa</taxon>
        <taxon>Arthropoda</taxon>
        <taxon>Hexapoda</taxon>
        <taxon>Insecta</taxon>
        <taxon>Pterygota</taxon>
        <taxon>Neoptera</taxon>
        <taxon>Endopterygota</taxon>
        <taxon>Hymenoptera</taxon>
        <taxon>Apocrita</taxon>
        <taxon>Aculeata</taxon>
        <taxon>Vespoidea</taxon>
        <taxon>Vespidae</taxon>
        <taxon>Eumeninae</taxon>
        <taxon>Odynerus</taxon>
    </lineage>
</organism>
<dbReference type="InterPro" id="IPR029257">
    <property type="entry name" value="RAB3GAP2_C"/>
</dbReference>
<dbReference type="Pfam" id="PF14655">
    <property type="entry name" value="RAB3GAP2_N"/>
    <property type="match status" value="1"/>
</dbReference>
<keyword evidence="8" id="KW-1185">Reference proteome</keyword>
<evidence type="ECO:0000259" key="6">
    <source>
        <dbReference type="Pfam" id="PF14656"/>
    </source>
</evidence>
<comment type="similarity">
    <text evidence="2">Belongs to the Rab3-GAP regulatory subunit family.</text>
</comment>
<evidence type="ECO:0000256" key="1">
    <source>
        <dbReference type="ARBA" id="ARBA00004496"/>
    </source>
</evidence>
<protein>
    <recommendedName>
        <fullName evidence="9">Rab3 GTPase-activating protein non-catalytic subunit</fullName>
    </recommendedName>
</protein>
<dbReference type="PANTHER" id="PTHR12472">
    <property type="entry name" value="RAB3-GAP REGULATORY DOMAIN"/>
    <property type="match status" value="1"/>
</dbReference>
<dbReference type="Proteomes" id="UP001258017">
    <property type="component" value="Unassembled WGS sequence"/>
</dbReference>
<gene>
    <name evidence="7" type="ORF">KPH14_006598</name>
</gene>
<dbReference type="GO" id="GO:0005737">
    <property type="term" value="C:cytoplasm"/>
    <property type="evidence" value="ECO:0007669"/>
    <property type="project" value="UniProtKB-SubCell"/>
</dbReference>
<evidence type="ECO:0000313" key="8">
    <source>
        <dbReference type="Proteomes" id="UP001258017"/>
    </source>
</evidence>
<evidence type="ECO:0000256" key="3">
    <source>
        <dbReference type="ARBA" id="ARBA00022468"/>
    </source>
</evidence>
<evidence type="ECO:0000259" key="5">
    <source>
        <dbReference type="Pfam" id="PF14655"/>
    </source>
</evidence>
<keyword evidence="3" id="KW-0343">GTPase activation</keyword>
<dbReference type="InterPro" id="IPR026059">
    <property type="entry name" value="Rab3GAP2"/>
</dbReference>
<evidence type="ECO:0000256" key="4">
    <source>
        <dbReference type="ARBA" id="ARBA00022490"/>
    </source>
</evidence>
<sequence>MSCQIKAIGNLKDVNKIKEILFGDAGPRSESIANHELPLQDCFVSLSSAGDVLAMAQNTKMIILISKWDSQEQAESKNKFHIVWNGIVTEDQNEWVTSIICLPLISLGKISAGISPDWTCIAVGFNNGTLRFYTETGALLLEQQLHHEPIVGIKCQSTSLYKHSANKQPLEELYIIYRSVICILQGFSLFSTLRACRNNLARVQAKCNDMSPVTTLSYKKWEYRNQDITNDAEVIGTTSVNSFNHLMTASLHGGYNALYRSSAPQHNLVMAIGKRPFIGFHYALEGGNAPVLSDVAVAMASKLVNAIGTAVPWFRSNSKTSASPETSKGNNQEPTETLNCRYSISDIMREGDSIVCSPNKMLSAVTDAMGRVTLVDNKRGVAIRMWKGYRDAQCGWIEVGEDKYSSKGVIDIWGIQQGPKITTFTASKNGRLLYINYGLLGVNETAILNKNEAQYICVFMDPLGGLKEIIVPFHFALSRRNAKKACDIYLLRKLKNFLREEDFDNEKLITEVCNACTAMKTNEIRLQTLELLMNTKDILPDALLAAADCFAKTFDGCDLNTMEPVAKVLHKLIVQLQHIITFYMHISSDLGNTVKSNELSNHKDLLNSKMLASTLFISELEVDRVLTSYKAINDIECDNVKSGCKVKFNDNERIFFNFLTCFNFGVSNLADLQKDIKLEKKYQISVLIFEKCMSFHETVEVWKNAAADSNIQPHVFMQLALIYWMYKEGDRSLESTLEQFTQLLHAICSLNSIEEICVDCNENSLWWKDVRTILTESLNPLHAYTAALACRAVAVSLEKYKEKIHNAMEETCDSSKNDVCNSDNGTEATVQVNVEKDNPVSHEEVHNSISDWENVSKDTCQFTLLIGYLEDAMVLNAVIRQRPWTDHTNDFFKLPFEAQNISLGIIISNGKGSVSEIVAKWLSSTGVHPAQLINSADVEFEQLHFVENATPERETSVMSLHQEDAIVSPHSSTESQTQENTSKTAQAWVLEKLSLLKHHFPYSLTSSILLANLCWEFAMAWNKNVSELQALDAALTVLRHISMKRIQHGVCCLLWTLHIKKRMEAAGKIMNKLGKLPKERLCIQETGLSDKQLTTFLQHCVTFFDIFAEAELLETNNNIVLKSEELWEGHSSGPQPFAVLALSQTSAWYELIVLHLQIANVLYMMAYFNLKISKPLNNLFEGVTHPYFFQDMSNKIMFTWNHDDRKDSLRLEFLYHVITASMDFIHQETVDGKTLNSTEAILWMSKCQTLGSMWKLNNDELRIHQVCELYINGFDRLAEEVAAAVNNTEKLATNLLPIAGRRMIAYLSKTPDLLEEVSRISTTLIKYLESLNMPELILTNCSNNDTIELIHKISRYLPETHCEFHIVQLMLDATFIYQDKT</sequence>
<accession>A0AAD9RRS2</accession>
<dbReference type="Pfam" id="PF14656">
    <property type="entry name" value="RAB3GAP2_C"/>
    <property type="match status" value="1"/>
</dbReference>
<comment type="caution">
    <text evidence="7">The sequence shown here is derived from an EMBL/GenBank/DDBJ whole genome shotgun (WGS) entry which is preliminary data.</text>
</comment>
<reference evidence="7" key="1">
    <citation type="submission" date="2021-08" db="EMBL/GenBank/DDBJ databases">
        <authorList>
            <person name="Misof B."/>
            <person name="Oliver O."/>
            <person name="Podsiadlowski L."/>
            <person name="Donath A."/>
            <person name="Peters R."/>
            <person name="Mayer C."/>
            <person name="Rust J."/>
            <person name="Gunkel S."/>
            <person name="Lesny P."/>
            <person name="Martin S."/>
            <person name="Oeyen J.P."/>
            <person name="Petersen M."/>
            <person name="Panagiotis P."/>
            <person name="Wilbrandt J."/>
            <person name="Tanja T."/>
        </authorList>
    </citation>
    <scope>NUCLEOTIDE SEQUENCE</scope>
    <source>
        <strain evidence="7">GBR_01_08_01A</strain>
        <tissue evidence="7">Thorax + abdomen</tissue>
    </source>
</reference>
<dbReference type="InterPro" id="IPR032839">
    <property type="entry name" value="RAB3GAP_N"/>
</dbReference>
<dbReference type="PANTHER" id="PTHR12472:SF0">
    <property type="entry name" value="RAB3 GTPASE-ACTIVATING PROTEIN NON-CATALYTIC SUBUNIT"/>
    <property type="match status" value="1"/>
</dbReference>
<name>A0AAD9RRS2_9HYME</name>
<comment type="subcellular location">
    <subcellularLocation>
        <location evidence="1">Cytoplasm</location>
    </subcellularLocation>
</comment>
<feature type="domain" description="Rab3GAP regulatory subunit C-terminal" evidence="6">
    <location>
        <begin position="716"/>
        <end position="1358"/>
    </location>
</feature>
<proteinExistence type="inferred from homology"/>
<reference evidence="7" key="2">
    <citation type="journal article" date="2023" name="Commun. Biol.">
        <title>Intrasexual cuticular hydrocarbon dimorphism in a wasp sheds light on hydrocarbon biosynthesis genes in Hymenoptera.</title>
        <authorList>
            <person name="Moris V.C."/>
            <person name="Podsiadlowski L."/>
            <person name="Martin S."/>
            <person name="Oeyen J.P."/>
            <person name="Donath A."/>
            <person name="Petersen M."/>
            <person name="Wilbrandt J."/>
            <person name="Misof B."/>
            <person name="Liedtke D."/>
            <person name="Thamm M."/>
            <person name="Scheiner R."/>
            <person name="Schmitt T."/>
            <person name="Niehuis O."/>
        </authorList>
    </citation>
    <scope>NUCLEOTIDE SEQUENCE</scope>
    <source>
        <strain evidence="7">GBR_01_08_01A</strain>
    </source>
</reference>
<feature type="domain" description="Rab3-GAP regulatory subunit N-terminal" evidence="5">
    <location>
        <begin position="39"/>
        <end position="433"/>
    </location>
</feature>
<evidence type="ECO:0000313" key="7">
    <source>
        <dbReference type="EMBL" id="KAK2584168.1"/>
    </source>
</evidence>
<keyword evidence="4" id="KW-0963">Cytoplasm</keyword>
<dbReference type="EMBL" id="JAIFRP010000026">
    <property type="protein sequence ID" value="KAK2584168.1"/>
    <property type="molecule type" value="Genomic_DNA"/>
</dbReference>
<evidence type="ECO:0000256" key="2">
    <source>
        <dbReference type="ARBA" id="ARBA00008153"/>
    </source>
</evidence>
<dbReference type="GO" id="GO:0005096">
    <property type="term" value="F:GTPase activator activity"/>
    <property type="evidence" value="ECO:0007669"/>
    <property type="project" value="UniProtKB-KW"/>
</dbReference>